<feature type="transmembrane region" description="Helical" evidence="1">
    <location>
        <begin position="12"/>
        <end position="31"/>
    </location>
</feature>
<dbReference type="Proteomes" id="UP000219048">
    <property type="component" value="Unassembled WGS sequence"/>
</dbReference>
<feature type="non-terminal residue" evidence="2">
    <location>
        <position position="68"/>
    </location>
</feature>
<name>A0A285MV65_9FLAO</name>
<reference evidence="3" key="1">
    <citation type="submission" date="2017-09" db="EMBL/GenBank/DDBJ databases">
        <authorList>
            <person name="Varghese N."/>
            <person name="Submissions S."/>
        </authorList>
    </citation>
    <scope>NUCLEOTIDE SEQUENCE [LARGE SCALE GENOMIC DNA]</scope>
    <source>
        <strain evidence="3">DSM 25885</strain>
    </source>
</reference>
<proteinExistence type="predicted"/>
<dbReference type="RefSeq" id="WP_207763894.1">
    <property type="nucleotide sequence ID" value="NZ_OBEH01000004.1"/>
</dbReference>
<keyword evidence="1" id="KW-0812">Transmembrane</keyword>
<organism evidence="2 3">
    <name type="scientific">Flagellimonas pacifica</name>
    <dbReference type="NCBI Taxonomy" id="1247520"/>
    <lineage>
        <taxon>Bacteria</taxon>
        <taxon>Pseudomonadati</taxon>
        <taxon>Bacteroidota</taxon>
        <taxon>Flavobacteriia</taxon>
        <taxon>Flavobacteriales</taxon>
        <taxon>Flavobacteriaceae</taxon>
        <taxon>Flagellimonas</taxon>
    </lineage>
</organism>
<evidence type="ECO:0000313" key="3">
    <source>
        <dbReference type="Proteomes" id="UP000219048"/>
    </source>
</evidence>
<evidence type="ECO:0000313" key="2">
    <source>
        <dbReference type="EMBL" id="SNZ01008.1"/>
    </source>
</evidence>
<protein>
    <submittedName>
        <fullName evidence="2">Uncharacterized protein</fullName>
    </submittedName>
</protein>
<sequence>MKKTSLEQFSSYGYNTLLFIAFTLFTCSFGFGQVPSGYTATIDQDPINAGNETSVGFTFAGAEIGSTY</sequence>
<accession>A0A285MV65</accession>
<keyword evidence="3" id="KW-1185">Reference proteome</keyword>
<dbReference type="EMBL" id="OBEH01000004">
    <property type="protein sequence ID" value="SNZ01008.1"/>
    <property type="molecule type" value="Genomic_DNA"/>
</dbReference>
<evidence type="ECO:0000256" key="1">
    <source>
        <dbReference type="SAM" id="Phobius"/>
    </source>
</evidence>
<keyword evidence="1" id="KW-0472">Membrane</keyword>
<gene>
    <name evidence="2" type="ORF">SAMN06265377_2838</name>
</gene>
<dbReference type="AlphaFoldDB" id="A0A285MV65"/>
<keyword evidence="1" id="KW-1133">Transmembrane helix</keyword>